<dbReference type="InterPro" id="IPR042185">
    <property type="entry name" value="Serpin_sf_2"/>
</dbReference>
<dbReference type="OrthoDB" id="1063785at2759"/>
<accession>A0A8T0VXW4</accession>
<dbReference type="Proteomes" id="UP000823388">
    <property type="component" value="Chromosome 2N"/>
</dbReference>
<evidence type="ECO:0000313" key="7">
    <source>
        <dbReference type="Proteomes" id="UP000823388"/>
    </source>
</evidence>
<feature type="compositionally biased region" description="Polar residues" evidence="3">
    <location>
        <begin position="1"/>
        <end position="11"/>
    </location>
</feature>
<dbReference type="InterPro" id="IPR036186">
    <property type="entry name" value="Serpin_sf"/>
</dbReference>
<dbReference type="Gene3D" id="3.30.497.10">
    <property type="entry name" value="Antithrombin, subunit I, domain 2"/>
    <property type="match status" value="1"/>
</dbReference>
<keyword evidence="7" id="KW-1185">Reference proteome</keyword>
<dbReference type="GO" id="GO:0004867">
    <property type="term" value="F:serine-type endopeptidase inhibitor activity"/>
    <property type="evidence" value="ECO:0007669"/>
    <property type="project" value="InterPro"/>
</dbReference>
<dbReference type="AlphaFoldDB" id="A0A8T0VXW4"/>
<keyword evidence="4" id="KW-1133">Transmembrane helix</keyword>
<reference evidence="6" key="1">
    <citation type="submission" date="2020-05" db="EMBL/GenBank/DDBJ databases">
        <title>WGS assembly of Panicum virgatum.</title>
        <authorList>
            <person name="Lovell J.T."/>
            <person name="Jenkins J."/>
            <person name="Shu S."/>
            <person name="Juenger T.E."/>
            <person name="Schmutz J."/>
        </authorList>
    </citation>
    <scope>NUCLEOTIDE SEQUENCE</scope>
    <source>
        <strain evidence="6">AP13</strain>
    </source>
</reference>
<feature type="region of interest" description="Disordered" evidence="3">
    <location>
        <begin position="1"/>
        <end position="21"/>
    </location>
</feature>
<dbReference type="InterPro" id="IPR042178">
    <property type="entry name" value="Serpin_sf_1"/>
</dbReference>
<dbReference type="PROSITE" id="PS00284">
    <property type="entry name" value="SERPIN"/>
    <property type="match status" value="1"/>
</dbReference>
<dbReference type="Gene3D" id="2.30.39.10">
    <property type="entry name" value="Alpha-1-antitrypsin, domain 1"/>
    <property type="match status" value="1"/>
</dbReference>
<name>A0A8T0VXW4_PANVG</name>
<dbReference type="SMART" id="SM00093">
    <property type="entry name" value="SERPIN"/>
    <property type="match status" value="1"/>
</dbReference>
<evidence type="ECO:0000256" key="3">
    <source>
        <dbReference type="SAM" id="MobiDB-lite"/>
    </source>
</evidence>
<dbReference type="CDD" id="cd02043">
    <property type="entry name" value="serpinP_plants"/>
    <property type="match status" value="1"/>
</dbReference>
<protein>
    <recommendedName>
        <fullName evidence="5">Serpin domain-containing protein</fullName>
    </recommendedName>
</protein>
<feature type="domain" description="Serpin" evidence="5">
    <location>
        <begin position="92"/>
        <end position="465"/>
    </location>
</feature>
<dbReference type="InterPro" id="IPR023795">
    <property type="entry name" value="Serpin_CS"/>
</dbReference>
<keyword evidence="4" id="KW-0472">Membrane</keyword>
<evidence type="ECO:0000259" key="5">
    <source>
        <dbReference type="SMART" id="SM00093"/>
    </source>
</evidence>
<comment type="caution">
    <text evidence="6">The sequence shown here is derived from an EMBL/GenBank/DDBJ whole genome shotgun (WGS) entry which is preliminary data.</text>
</comment>
<keyword evidence="4" id="KW-0812">Transmembrane</keyword>
<feature type="transmembrane region" description="Helical" evidence="4">
    <location>
        <begin position="32"/>
        <end position="56"/>
    </location>
</feature>
<dbReference type="Pfam" id="PF00079">
    <property type="entry name" value="Serpin"/>
    <property type="match status" value="1"/>
</dbReference>
<dbReference type="EMBL" id="CM029040">
    <property type="protein sequence ID" value="KAG2637233.1"/>
    <property type="molecule type" value="Genomic_DNA"/>
</dbReference>
<dbReference type="PANTHER" id="PTHR11461:SF306">
    <property type="entry name" value="SERPIN-Z1"/>
    <property type="match status" value="1"/>
</dbReference>
<dbReference type="SUPFAM" id="SSF56574">
    <property type="entry name" value="Serpins"/>
    <property type="match status" value="1"/>
</dbReference>
<organism evidence="6 7">
    <name type="scientific">Panicum virgatum</name>
    <name type="common">Blackwell switchgrass</name>
    <dbReference type="NCBI Taxonomy" id="38727"/>
    <lineage>
        <taxon>Eukaryota</taxon>
        <taxon>Viridiplantae</taxon>
        <taxon>Streptophyta</taxon>
        <taxon>Embryophyta</taxon>
        <taxon>Tracheophyta</taxon>
        <taxon>Spermatophyta</taxon>
        <taxon>Magnoliopsida</taxon>
        <taxon>Liliopsida</taxon>
        <taxon>Poales</taxon>
        <taxon>Poaceae</taxon>
        <taxon>PACMAD clade</taxon>
        <taxon>Panicoideae</taxon>
        <taxon>Panicodae</taxon>
        <taxon>Paniceae</taxon>
        <taxon>Panicinae</taxon>
        <taxon>Panicum</taxon>
        <taxon>Panicum sect. Hiantes</taxon>
    </lineage>
</organism>
<sequence length="469" mass="49806">MSPRPSLSFQRRQGRDTADGCGGRTWPSRCAAITMALLLSIILLVAAAGTPGFAWYGASAEDDVADVVETVRPPLSLEHAAAAALDVANFSARVLRHIASGDSSRSNLAVSPLSLHAALTLLGAGARGATLDQIVAFLGSAGGPAHAALASHVALHVLAADSAGGGGGPAVRFANSVWVDEALRLKDAYARVAVEHHRAEVRPAPFKSRPEDARLQINEWIENATAGRIKGLLPSGSIHEATPAVLANALYFKGAWERKFDASLTRDGAFYLATGGHVRVPFMSSTGKQYISARPGYKVLRLPYARGREDRAFSMYIYLPDAQDGLPSLLQKLGSDPAALLESSETLTDKVPVSEFMVPKFTMSSKTDAKATLRDLGLTLPFDPVLADFGDMLEAALHVSEVYHECFIEVNEEGTEAAAATAAVMCYTSALPPPPEDFVADHPFVFLIREEFSVVVVFAGQVTNPSVSL</sequence>
<gene>
    <name evidence="6" type="ORF">PVAP13_2NG507600</name>
</gene>
<evidence type="ECO:0000256" key="1">
    <source>
        <dbReference type="ARBA" id="ARBA00009500"/>
    </source>
</evidence>
<proteinExistence type="inferred from homology"/>
<dbReference type="InterPro" id="IPR023796">
    <property type="entry name" value="Serpin_dom"/>
</dbReference>
<evidence type="ECO:0000313" key="6">
    <source>
        <dbReference type="EMBL" id="KAG2637233.1"/>
    </source>
</evidence>
<comment type="similarity">
    <text evidence="1 2">Belongs to the serpin family.</text>
</comment>
<dbReference type="GO" id="GO:0005615">
    <property type="term" value="C:extracellular space"/>
    <property type="evidence" value="ECO:0007669"/>
    <property type="project" value="InterPro"/>
</dbReference>
<evidence type="ECO:0000256" key="2">
    <source>
        <dbReference type="RuleBase" id="RU000411"/>
    </source>
</evidence>
<evidence type="ECO:0000256" key="4">
    <source>
        <dbReference type="SAM" id="Phobius"/>
    </source>
</evidence>
<dbReference type="PANTHER" id="PTHR11461">
    <property type="entry name" value="SERINE PROTEASE INHIBITOR, SERPIN"/>
    <property type="match status" value="1"/>
</dbReference>
<dbReference type="InterPro" id="IPR000215">
    <property type="entry name" value="Serpin_fam"/>
</dbReference>